<reference evidence="4" key="1">
    <citation type="submission" date="2022-12" db="EMBL/GenBank/DDBJ databases">
        <title>Marinomonas 15G1-11 sp. nov, isolated from marine algae.</title>
        <authorList>
            <person name="Butt M."/>
            <person name="Choi D.G."/>
            <person name="Kim J.M."/>
            <person name="Lee J.K."/>
            <person name="Baek J.H."/>
            <person name="Jeon C.O."/>
        </authorList>
    </citation>
    <scope>NUCLEOTIDE SEQUENCE</scope>
    <source>
        <strain evidence="4">15G1-11</strain>
    </source>
</reference>
<dbReference type="SUPFAM" id="SSF52172">
    <property type="entry name" value="CheY-like"/>
    <property type="match status" value="1"/>
</dbReference>
<dbReference type="SMART" id="SM00448">
    <property type="entry name" value="REC"/>
    <property type="match status" value="1"/>
</dbReference>
<dbReference type="Pfam" id="PF07238">
    <property type="entry name" value="PilZ"/>
    <property type="match status" value="1"/>
</dbReference>
<dbReference type="Pfam" id="PF00072">
    <property type="entry name" value="Response_reg"/>
    <property type="match status" value="1"/>
</dbReference>
<organism evidence="4 5">
    <name type="scientific">Marinomonas phaeophyticola</name>
    <dbReference type="NCBI Taxonomy" id="3004091"/>
    <lineage>
        <taxon>Bacteria</taxon>
        <taxon>Pseudomonadati</taxon>
        <taxon>Pseudomonadota</taxon>
        <taxon>Gammaproteobacteria</taxon>
        <taxon>Oceanospirillales</taxon>
        <taxon>Oceanospirillaceae</taxon>
        <taxon>Marinomonas</taxon>
    </lineage>
</organism>
<evidence type="ECO:0000313" key="4">
    <source>
        <dbReference type="EMBL" id="MCZ2720808.1"/>
    </source>
</evidence>
<dbReference type="InterPro" id="IPR011006">
    <property type="entry name" value="CheY-like_superfamily"/>
</dbReference>
<dbReference type="InterPro" id="IPR001789">
    <property type="entry name" value="Sig_transdc_resp-reg_receiver"/>
</dbReference>
<dbReference type="PANTHER" id="PTHR44591:SF25">
    <property type="entry name" value="CHEMOTAXIS TWO-COMPONENT RESPONSE REGULATOR"/>
    <property type="match status" value="1"/>
</dbReference>
<dbReference type="RefSeq" id="WP_269122975.1">
    <property type="nucleotide sequence ID" value="NZ_JAPUBN010000010.1"/>
</dbReference>
<feature type="modified residue" description="4-aspartylphosphate" evidence="2">
    <location>
        <position position="56"/>
    </location>
</feature>
<dbReference type="InterPro" id="IPR009875">
    <property type="entry name" value="PilZ_domain"/>
</dbReference>
<gene>
    <name evidence="4" type="ORF">O1D97_03905</name>
</gene>
<dbReference type="InterPro" id="IPR050595">
    <property type="entry name" value="Bact_response_regulator"/>
</dbReference>
<dbReference type="PROSITE" id="PS50110">
    <property type="entry name" value="RESPONSE_REGULATORY"/>
    <property type="match status" value="1"/>
</dbReference>
<dbReference type="Gene3D" id="3.40.50.2300">
    <property type="match status" value="1"/>
</dbReference>
<accession>A0ABT4JR42</accession>
<comment type="caution">
    <text evidence="4">The sequence shown here is derived from an EMBL/GenBank/DDBJ whole genome shotgun (WGS) entry which is preliminary data.</text>
</comment>
<keyword evidence="1 2" id="KW-0597">Phosphoprotein</keyword>
<name>A0ABT4JR42_9GAMM</name>
<evidence type="ECO:0000259" key="3">
    <source>
        <dbReference type="PROSITE" id="PS50110"/>
    </source>
</evidence>
<dbReference type="PANTHER" id="PTHR44591">
    <property type="entry name" value="STRESS RESPONSE REGULATOR PROTEIN 1"/>
    <property type="match status" value="1"/>
</dbReference>
<keyword evidence="5" id="KW-1185">Reference proteome</keyword>
<evidence type="ECO:0000256" key="2">
    <source>
        <dbReference type="PROSITE-ProRule" id="PRU00169"/>
    </source>
</evidence>
<evidence type="ECO:0000256" key="1">
    <source>
        <dbReference type="ARBA" id="ARBA00022553"/>
    </source>
</evidence>
<evidence type="ECO:0000313" key="5">
    <source>
        <dbReference type="Proteomes" id="UP001149719"/>
    </source>
</evidence>
<dbReference type="EMBL" id="JAPUBN010000010">
    <property type="protein sequence ID" value="MCZ2720808.1"/>
    <property type="molecule type" value="Genomic_DNA"/>
</dbReference>
<protein>
    <submittedName>
        <fullName evidence="4">Response regulator</fullName>
    </submittedName>
</protein>
<dbReference type="Proteomes" id="UP001149719">
    <property type="component" value="Unassembled WGS sequence"/>
</dbReference>
<proteinExistence type="predicted"/>
<sequence length="266" mass="30079">MKNVSFLIVDDSPSVRSVVKSTIYNQLGSQRILSAANGLAAKLILQKQAVDIIISDLEMPHLDGFELLSFIRSHPKLKNTPFIMMTSEDSKDFVVNAIEKGVNQYLVKPFTTEKLEDAIRRSWYSAEQRRNARVFNLPPHEISLVFDEEYTTKGTINNISVSGILCELDYSEAINLFASCNINIVVKINDKKTERVKTLNCRVIRIEAQDFKDKLSRGCRVAVHVDEEANAGKTLRSLNKLMDSLTMKGLSNDVFEEKSEAIKEEF</sequence>
<feature type="domain" description="Response regulatory" evidence="3">
    <location>
        <begin position="5"/>
        <end position="123"/>
    </location>
</feature>